<feature type="compositionally biased region" description="Polar residues" evidence="1">
    <location>
        <begin position="13"/>
        <end position="22"/>
    </location>
</feature>
<evidence type="ECO:0008006" key="4">
    <source>
        <dbReference type="Google" id="ProtNLM"/>
    </source>
</evidence>
<dbReference type="InterPro" id="IPR038883">
    <property type="entry name" value="AN11006-like"/>
</dbReference>
<dbReference type="InParanoid" id="F9XIY9"/>
<proteinExistence type="predicted"/>
<dbReference type="GeneID" id="13398889"/>
<dbReference type="PANTHER" id="PTHR42085">
    <property type="entry name" value="F-BOX DOMAIN-CONTAINING PROTEIN"/>
    <property type="match status" value="1"/>
</dbReference>
<dbReference type="PANTHER" id="PTHR42085:SF1">
    <property type="entry name" value="F-BOX DOMAIN-CONTAINING PROTEIN"/>
    <property type="match status" value="1"/>
</dbReference>
<protein>
    <recommendedName>
        <fullName evidence="4">F-box domain-containing protein</fullName>
    </recommendedName>
</protein>
<organism evidence="2 3">
    <name type="scientific">Zymoseptoria tritici (strain CBS 115943 / IPO323)</name>
    <name type="common">Speckled leaf blotch fungus</name>
    <name type="synonym">Septoria tritici</name>
    <dbReference type="NCBI Taxonomy" id="336722"/>
    <lineage>
        <taxon>Eukaryota</taxon>
        <taxon>Fungi</taxon>
        <taxon>Dikarya</taxon>
        <taxon>Ascomycota</taxon>
        <taxon>Pezizomycotina</taxon>
        <taxon>Dothideomycetes</taxon>
        <taxon>Dothideomycetidae</taxon>
        <taxon>Mycosphaerellales</taxon>
        <taxon>Mycosphaerellaceae</taxon>
        <taxon>Zymoseptoria</taxon>
    </lineage>
</organism>
<keyword evidence="3" id="KW-1185">Reference proteome</keyword>
<dbReference type="HOGENOM" id="CLU_558020_0_0_1"/>
<dbReference type="RefSeq" id="XP_003849282.1">
    <property type="nucleotide sequence ID" value="XM_003849234.1"/>
</dbReference>
<evidence type="ECO:0000313" key="2">
    <source>
        <dbReference type="EMBL" id="EGP84258.1"/>
    </source>
</evidence>
<sequence>MSSPPLHTAEVAQVSNVGNTSIDEPPQKKGLPQAVENKNMVSSKKTSLQLPPLLRLPPELRNRIYSFIFPAPPPEISKTYPPNLDSGGYHKNSHKSTGYLSHALLQVNRQLRRETFKIFFSDSVFIFNNLKKLVKCLEALPRESVEAIRNIHLDIPRLDNKPPMSGPYNSRLIYQHVIAQLQTKQQRRLDVLLANSGVKDLSKDAVKIWFQTALGLVMLRFRADWRAEMLAQEESIHETKLDVNMPSHSFASQNKFFQLFSFLPFQLHLNNNIKISASSNSPNSSWRKMASSSPPTGTSKFEQVSTLPPLLRLPPELRNHIYAFIFPAPPADSFTESPPHPLHHPTGTAHLFPAILRVNRQIRREAFEMAFSTTIFEFTKSSAVISYLRTLPREFVEAIENIHLTYPGCVEIFDTQRNMHLVWIEVAMTQCFELHTLRVMLDTGGVEGLKDGVAKVWVQVGVEGGSWTAKPMGCFQKAQNRRLAGEPLS</sequence>
<evidence type="ECO:0000256" key="1">
    <source>
        <dbReference type="SAM" id="MobiDB-lite"/>
    </source>
</evidence>
<evidence type="ECO:0000313" key="3">
    <source>
        <dbReference type="Proteomes" id="UP000008062"/>
    </source>
</evidence>
<accession>F9XIY9</accession>
<dbReference type="Proteomes" id="UP000008062">
    <property type="component" value="Chromosome 9"/>
</dbReference>
<reference evidence="2 3" key="1">
    <citation type="journal article" date="2011" name="PLoS Genet.">
        <title>Finished genome of the fungal wheat pathogen Mycosphaerella graminicola reveals dispensome structure, chromosome plasticity, and stealth pathogenesis.</title>
        <authorList>
            <person name="Goodwin S.B."/>
            <person name="Ben M'barek S."/>
            <person name="Dhillon B."/>
            <person name="Wittenberg A.H.J."/>
            <person name="Crane C.F."/>
            <person name="Hane J.K."/>
            <person name="Foster A.J."/>
            <person name="Van der Lee T.A.J."/>
            <person name="Grimwood J."/>
            <person name="Aerts A."/>
            <person name="Antoniw J."/>
            <person name="Bailey A."/>
            <person name="Bluhm B."/>
            <person name="Bowler J."/>
            <person name="Bristow J."/>
            <person name="van der Burgt A."/>
            <person name="Canto-Canche B."/>
            <person name="Churchill A.C.L."/>
            <person name="Conde-Ferraez L."/>
            <person name="Cools H.J."/>
            <person name="Coutinho P.M."/>
            <person name="Csukai M."/>
            <person name="Dehal P."/>
            <person name="De Wit P."/>
            <person name="Donzelli B."/>
            <person name="van de Geest H.C."/>
            <person name="van Ham R.C.H.J."/>
            <person name="Hammond-Kosack K.E."/>
            <person name="Henrissat B."/>
            <person name="Kilian A."/>
            <person name="Kobayashi A.K."/>
            <person name="Koopmann E."/>
            <person name="Kourmpetis Y."/>
            <person name="Kuzniar A."/>
            <person name="Lindquist E."/>
            <person name="Lombard V."/>
            <person name="Maliepaard C."/>
            <person name="Martins N."/>
            <person name="Mehrabi R."/>
            <person name="Nap J.P.H."/>
            <person name="Ponomarenko A."/>
            <person name="Rudd J.J."/>
            <person name="Salamov A."/>
            <person name="Schmutz J."/>
            <person name="Schouten H.J."/>
            <person name="Shapiro H."/>
            <person name="Stergiopoulos I."/>
            <person name="Torriani S.F.F."/>
            <person name="Tu H."/>
            <person name="de Vries R.P."/>
            <person name="Waalwijk C."/>
            <person name="Ware S.B."/>
            <person name="Wiebenga A."/>
            <person name="Zwiers L.-H."/>
            <person name="Oliver R.P."/>
            <person name="Grigoriev I.V."/>
            <person name="Kema G.H.J."/>
        </authorList>
    </citation>
    <scope>NUCLEOTIDE SEQUENCE [LARGE SCALE GENOMIC DNA]</scope>
    <source>
        <strain evidence="3">CBS 115943 / IPO323</strain>
    </source>
</reference>
<name>F9XIY9_ZYMTI</name>
<dbReference type="AlphaFoldDB" id="F9XIY9"/>
<gene>
    <name evidence="2" type="ORF">MYCGRDRAFT_95521</name>
</gene>
<feature type="compositionally biased region" description="Polar residues" evidence="1">
    <location>
        <begin position="290"/>
        <end position="302"/>
    </location>
</feature>
<dbReference type="KEGG" id="ztr:MYCGRDRAFT_95521"/>
<feature type="region of interest" description="Disordered" evidence="1">
    <location>
        <begin position="1"/>
        <end position="35"/>
    </location>
</feature>
<dbReference type="EMBL" id="CM001204">
    <property type="protein sequence ID" value="EGP84258.1"/>
    <property type="molecule type" value="Genomic_DNA"/>
</dbReference>
<dbReference type="OrthoDB" id="10656006at2759"/>
<feature type="region of interest" description="Disordered" evidence="1">
    <location>
        <begin position="279"/>
        <end position="302"/>
    </location>
</feature>